<dbReference type="OMA" id="PLTYWLL"/>
<evidence type="ECO:0000256" key="9">
    <source>
        <dbReference type="ARBA" id="ARBA00023065"/>
    </source>
</evidence>
<feature type="transmembrane region" description="Helical" evidence="13">
    <location>
        <begin position="7"/>
        <end position="28"/>
    </location>
</feature>
<evidence type="ECO:0000259" key="14">
    <source>
        <dbReference type="Pfam" id="PF07885"/>
    </source>
</evidence>
<evidence type="ECO:0000256" key="1">
    <source>
        <dbReference type="ARBA" id="ARBA00004141"/>
    </source>
</evidence>
<name>A0A914BDX4_PATMI</name>
<feature type="transmembrane region" description="Helical" evidence="13">
    <location>
        <begin position="173"/>
        <end position="195"/>
    </location>
</feature>
<evidence type="ECO:0000256" key="3">
    <source>
        <dbReference type="ARBA" id="ARBA00022448"/>
    </source>
</evidence>
<evidence type="ECO:0000256" key="13">
    <source>
        <dbReference type="SAM" id="Phobius"/>
    </source>
</evidence>
<keyword evidence="11 12" id="KW-0407">Ion channel</keyword>
<protein>
    <recommendedName>
        <fullName evidence="14">Potassium channel domain-containing protein</fullName>
    </recommendedName>
</protein>
<keyword evidence="5 12" id="KW-0812">Transmembrane</keyword>
<dbReference type="InterPro" id="IPR003092">
    <property type="entry name" value="2pore_dom_K_chnl_TASK"/>
</dbReference>
<accession>A0A914BDX4</accession>
<evidence type="ECO:0000256" key="8">
    <source>
        <dbReference type="ARBA" id="ARBA00022989"/>
    </source>
</evidence>
<organism evidence="15 16">
    <name type="scientific">Patiria miniata</name>
    <name type="common">Bat star</name>
    <name type="synonym">Asterina miniata</name>
    <dbReference type="NCBI Taxonomy" id="46514"/>
    <lineage>
        <taxon>Eukaryota</taxon>
        <taxon>Metazoa</taxon>
        <taxon>Echinodermata</taxon>
        <taxon>Eleutherozoa</taxon>
        <taxon>Asterozoa</taxon>
        <taxon>Asteroidea</taxon>
        <taxon>Valvatacea</taxon>
        <taxon>Valvatida</taxon>
        <taxon>Asterinidae</taxon>
        <taxon>Patiria</taxon>
    </lineage>
</organism>
<keyword evidence="3 12" id="KW-0813">Transport</keyword>
<evidence type="ECO:0000256" key="5">
    <source>
        <dbReference type="ARBA" id="ARBA00022692"/>
    </source>
</evidence>
<evidence type="ECO:0000256" key="7">
    <source>
        <dbReference type="ARBA" id="ARBA00022958"/>
    </source>
</evidence>
<evidence type="ECO:0000256" key="4">
    <source>
        <dbReference type="ARBA" id="ARBA00022538"/>
    </source>
</evidence>
<reference evidence="15" key="1">
    <citation type="submission" date="2022-11" db="UniProtKB">
        <authorList>
            <consortium name="EnsemblMetazoa"/>
        </authorList>
    </citation>
    <scope>IDENTIFICATION</scope>
</reference>
<keyword evidence="10 13" id="KW-0472">Membrane</keyword>
<evidence type="ECO:0000256" key="10">
    <source>
        <dbReference type="ARBA" id="ARBA00023136"/>
    </source>
</evidence>
<dbReference type="GO" id="GO:0015271">
    <property type="term" value="F:outward rectifier potassium channel activity"/>
    <property type="evidence" value="ECO:0007669"/>
    <property type="project" value="TreeGrafter"/>
</dbReference>
<evidence type="ECO:0000256" key="2">
    <source>
        <dbReference type="ARBA" id="ARBA00006666"/>
    </source>
</evidence>
<dbReference type="InterPro" id="IPR003280">
    <property type="entry name" value="2pore_dom_K_chnl"/>
</dbReference>
<keyword evidence="6" id="KW-0631">Potassium channel</keyword>
<feature type="transmembrane region" description="Helical" evidence="13">
    <location>
        <begin position="240"/>
        <end position="258"/>
    </location>
</feature>
<dbReference type="EnsemblMetazoa" id="XM_038218336.1">
    <property type="protein sequence ID" value="XP_038074264.1"/>
    <property type="gene ID" value="LOC119742415"/>
</dbReference>
<keyword evidence="4" id="KW-0633">Potassium transport</keyword>
<proteinExistence type="inferred from homology"/>
<dbReference type="SUPFAM" id="SSF81324">
    <property type="entry name" value="Voltage-gated potassium channels"/>
    <property type="match status" value="2"/>
</dbReference>
<keyword evidence="7" id="KW-0630">Potassium</keyword>
<dbReference type="GO" id="GO:0030322">
    <property type="term" value="P:stabilization of membrane potential"/>
    <property type="evidence" value="ECO:0007669"/>
    <property type="project" value="TreeGrafter"/>
</dbReference>
<dbReference type="PRINTS" id="PR01333">
    <property type="entry name" value="2POREKCHANEL"/>
</dbReference>
<dbReference type="AlphaFoldDB" id="A0A914BDX4"/>
<dbReference type="PRINTS" id="PR01095">
    <property type="entry name" value="TASKCHANNEL"/>
</dbReference>
<evidence type="ECO:0000256" key="6">
    <source>
        <dbReference type="ARBA" id="ARBA00022826"/>
    </source>
</evidence>
<keyword evidence="16" id="KW-1185">Reference proteome</keyword>
<feature type="transmembrane region" description="Helical" evidence="13">
    <location>
        <begin position="202"/>
        <end position="220"/>
    </location>
</feature>
<comment type="similarity">
    <text evidence="2 12">Belongs to the two pore domain potassium channel (TC 1.A.1.8) family.</text>
</comment>
<keyword evidence="8 13" id="KW-1133">Transmembrane helix</keyword>
<dbReference type="PANTHER" id="PTHR11003:SF330">
    <property type="entry name" value="POTASSIUM CHANNEL DOMAIN-CONTAINING PROTEIN"/>
    <property type="match status" value="1"/>
</dbReference>
<evidence type="ECO:0000256" key="11">
    <source>
        <dbReference type="ARBA" id="ARBA00023303"/>
    </source>
</evidence>
<evidence type="ECO:0000256" key="12">
    <source>
        <dbReference type="RuleBase" id="RU003857"/>
    </source>
</evidence>
<feature type="domain" description="Potassium channel" evidence="14">
    <location>
        <begin position="88"/>
        <end position="145"/>
    </location>
</feature>
<dbReference type="PANTHER" id="PTHR11003">
    <property type="entry name" value="POTASSIUM CHANNEL, SUBFAMILY K"/>
    <property type="match status" value="1"/>
</dbReference>
<dbReference type="InterPro" id="IPR013099">
    <property type="entry name" value="K_chnl_dom"/>
</dbReference>
<keyword evidence="9 12" id="KW-0406">Ion transport</keyword>
<dbReference type="GO" id="GO:0022841">
    <property type="term" value="F:potassium ion leak channel activity"/>
    <property type="evidence" value="ECO:0007669"/>
    <property type="project" value="TreeGrafter"/>
</dbReference>
<dbReference type="RefSeq" id="XP_038074264.1">
    <property type="nucleotide sequence ID" value="XM_038218336.1"/>
</dbReference>
<comment type="subcellular location">
    <subcellularLocation>
        <location evidence="1">Membrane</location>
        <topology evidence="1">Multi-pass membrane protein</topology>
    </subcellularLocation>
</comment>
<dbReference type="Gene3D" id="1.10.287.70">
    <property type="match status" value="1"/>
</dbReference>
<feature type="domain" description="Potassium channel" evidence="14">
    <location>
        <begin position="182"/>
        <end position="255"/>
    </location>
</feature>
<evidence type="ECO:0000313" key="16">
    <source>
        <dbReference type="Proteomes" id="UP000887568"/>
    </source>
</evidence>
<evidence type="ECO:0000313" key="15">
    <source>
        <dbReference type="EnsemblMetazoa" id="XP_038074264.1"/>
    </source>
</evidence>
<dbReference type="Pfam" id="PF07885">
    <property type="entry name" value="Ion_trans_2"/>
    <property type="match status" value="2"/>
</dbReference>
<sequence>MKLWQKSLVLILALFLYLFLGALVFRFLEVGANEAAQRVFLDEVEAFLDNHTCVSEEDLRELFRAVETALLSGAFKLDSDPTNDQDLVVWDMPSAVFFTTTVVTTIGYGNLAPKTPLGRVVCMFYALVGIPLTYWLLSAVGDTFQGCWRPCHGLIKRCTKHLKPGSTRTAVEVIIICICLYVLIVALPGIVFSYLENWDFFQSQYFCFISLSTIGFGDFVPAQSPELTPLSRWLYKLGTAAYLIIGLSILSVAIKGFLDSQQTKLNKWKARIAAKRLVQLHDQQQQQSQQQLAGEHTLQDYDDKNKVVKINGCVTESEEFYK</sequence>
<dbReference type="OrthoDB" id="297496at2759"/>
<feature type="transmembrane region" description="Helical" evidence="13">
    <location>
        <begin position="87"/>
        <end position="108"/>
    </location>
</feature>
<dbReference type="GO" id="GO:0005886">
    <property type="term" value="C:plasma membrane"/>
    <property type="evidence" value="ECO:0007669"/>
    <property type="project" value="TreeGrafter"/>
</dbReference>
<dbReference type="Proteomes" id="UP000887568">
    <property type="component" value="Unplaced"/>
</dbReference>
<dbReference type="GeneID" id="119742415"/>
<feature type="transmembrane region" description="Helical" evidence="13">
    <location>
        <begin position="120"/>
        <end position="137"/>
    </location>
</feature>